<dbReference type="NCBIfam" id="TIGR01552">
    <property type="entry name" value="phd_fam"/>
    <property type="match status" value="1"/>
</dbReference>
<comment type="function">
    <text evidence="2">Antitoxin component of a type II toxin-antitoxin (TA) system.</text>
</comment>
<dbReference type="Proteomes" id="UP000321523">
    <property type="component" value="Unassembled WGS sequence"/>
</dbReference>
<sequence length="69" mass="7594">MVVAAARHEPQTVTKHGKPTVVVIDAVEYDRLKRLDHFTVPGFTDHLLAMPADDGGFEKLNGALRDPDL</sequence>
<keyword evidence="4" id="KW-1185">Reference proteome</keyword>
<name>A0A512DUE9_9PROT</name>
<comment type="caution">
    <text evidence="3">The sequence shown here is derived from an EMBL/GenBank/DDBJ whole genome shotgun (WGS) entry which is preliminary data.</text>
</comment>
<evidence type="ECO:0000313" key="4">
    <source>
        <dbReference type="Proteomes" id="UP000321523"/>
    </source>
</evidence>
<dbReference type="InterPro" id="IPR036165">
    <property type="entry name" value="YefM-like_sf"/>
</dbReference>
<dbReference type="InterPro" id="IPR006442">
    <property type="entry name" value="Antitoxin_Phd/YefM"/>
</dbReference>
<dbReference type="Pfam" id="PF02604">
    <property type="entry name" value="PhdYeFM_antitox"/>
    <property type="match status" value="1"/>
</dbReference>
<protein>
    <recommendedName>
        <fullName evidence="2">Antitoxin</fullName>
    </recommendedName>
</protein>
<evidence type="ECO:0000313" key="3">
    <source>
        <dbReference type="EMBL" id="GEO39860.1"/>
    </source>
</evidence>
<accession>A0A512DUE9</accession>
<dbReference type="SUPFAM" id="SSF143120">
    <property type="entry name" value="YefM-like"/>
    <property type="match status" value="1"/>
</dbReference>
<gene>
    <name evidence="3" type="ORF">SAE02_40080</name>
</gene>
<comment type="similarity">
    <text evidence="1 2">Belongs to the phD/YefM antitoxin family.</text>
</comment>
<proteinExistence type="inferred from homology"/>
<dbReference type="AlphaFoldDB" id="A0A512DUE9"/>
<reference evidence="3 4" key="1">
    <citation type="submission" date="2019-07" db="EMBL/GenBank/DDBJ databases">
        <title>Whole genome shotgun sequence of Skermanella aerolata NBRC 106429.</title>
        <authorList>
            <person name="Hosoyama A."/>
            <person name="Uohara A."/>
            <person name="Ohji S."/>
            <person name="Ichikawa N."/>
        </authorList>
    </citation>
    <scope>NUCLEOTIDE SEQUENCE [LARGE SCALE GENOMIC DNA]</scope>
    <source>
        <strain evidence="3 4">NBRC 106429</strain>
    </source>
</reference>
<evidence type="ECO:0000256" key="1">
    <source>
        <dbReference type="ARBA" id="ARBA00009981"/>
    </source>
</evidence>
<evidence type="ECO:0000256" key="2">
    <source>
        <dbReference type="RuleBase" id="RU362080"/>
    </source>
</evidence>
<organism evidence="3 4">
    <name type="scientific">Skermanella aerolata</name>
    <dbReference type="NCBI Taxonomy" id="393310"/>
    <lineage>
        <taxon>Bacteria</taxon>
        <taxon>Pseudomonadati</taxon>
        <taxon>Pseudomonadota</taxon>
        <taxon>Alphaproteobacteria</taxon>
        <taxon>Rhodospirillales</taxon>
        <taxon>Azospirillaceae</taxon>
        <taxon>Skermanella</taxon>
    </lineage>
</organism>
<dbReference type="EMBL" id="BJYZ01000018">
    <property type="protein sequence ID" value="GEO39860.1"/>
    <property type="molecule type" value="Genomic_DNA"/>
</dbReference>
<dbReference type="Gene3D" id="3.40.1620.10">
    <property type="entry name" value="YefM-like domain"/>
    <property type="match status" value="1"/>
</dbReference>